<feature type="compositionally biased region" description="Low complexity" evidence="1">
    <location>
        <begin position="295"/>
        <end position="304"/>
    </location>
</feature>
<evidence type="ECO:0000313" key="4">
    <source>
        <dbReference type="Proteomes" id="UP000054266"/>
    </source>
</evidence>
<dbReference type="HOGENOM" id="CLU_040687_0_0_1"/>
<feature type="compositionally biased region" description="Basic and acidic residues" evidence="1">
    <location>
        <begin position="233"/>
        <end position="245"/>
    </location>
</feature>
<dbReference type="Proteomes" id="UP000054266">
    <property type="component" value="Unassembled WGS sequence"/>
</dbReference>
<feature type="region of interest" description="Disordered" evidence="1">
    <location>
        <begin position="275"/>
        <end position="411"/>
    </location>
</feature>
<feature type="region of interest" description="Disordered" evidence="1">
    <location>
        <begin position="1"/>
        <end position="71"/>
    </location>
</feature>
<keyword evidence="4" id="KW-1185">Reference proteome</keyword>
<organism evidence="3 4">
    <name type="scientific">Phialophora macrospora</name>
    <dbReference type="NCBI Taxonomy" id="1851006"/>
    <lineage>
        <taxon>Eukaryota</taxon>
        <taxon>Fungi</taxon>
        <taxon>Dikarya</taxon>
        <taxon>Ascomycota</taxon>
        <taxon>Pezizomycotina</taxon>
        <taxon>Eurotiomycetes</taxon>
        <taxon>Chaetothyriomycetidae</taxon>
        <taxon>Chaetothyriales</taxon>
        <taxon>Herpotrichiellaceae</taxon>
        <taxon>Phialophora</taxon>
    </lineage>
</organism>
<feature type="compositionally biased region" description="Basic residues" evidence="1">
    <location>
        <begin position="357"/>
        <end position="366"/>
    </location>
</feature>
<feature type="compositionally biased region" description="Polar residues" evidence="1">
    <location>
        <begin position="1"/>
        <end position="10"/>
    </location>
</feature>
<accession>A0A0D2D3S3</accession>
<dbReference type="AlphaFoldDB" id="A0A0D2D3S3"/>
<feature type="region of interest" description="Disordered" evidence="1">
    <location>
        <begin position="209"/>
        <end position="249"/>
    </location>
</feature>
<evidence type="ECO:0000313" key="3">
    <source>
        <dbReference type="EMBL" id="KIW72201.1"/>
    </source>
</evidence>
<gene>
    <name evidence="3" type="ORF">PV04_00413</name>
</gene>
<dbReference type="PANTHER" id="PTHR39465:SF1">
    <property type="entry name" value="DNA LIGASE D 3'-PHOSPHOESTERASE DOMAIN-CONTAINING PROTEIN"/>
    <property type="match status" value="1"/>
</dbReference>
<feature type="compositionally biased region" description="Polar residues" evidence="1">
    <location>
        <begin position="58"/>
        <end position="70"/>
    </location>
</feature>
<dbReference type="InterPro" id="IPR014144">
    <property type="entry name" value="LigD_PE_domain"/>
</dbReference>
<dbReference type="Pfam" id="PF13298">
    <property type="entry name" value="LigD_N"/>
    <property type="match status" value="1"/>
</dbReference>
<sequence>MKEQTLNTPIRTERSPIKLEDNSGVANLSSPASLKRSVSPPPINPRRQANRNSEADSRLTTISTTKSDTAQVEAGEVDIEDHVSFFSSKLLAATRPQVESQPRLSHSNWLALYHRNLHDRGHHFVVHQHDHPIAGTHYDLRLQCNTTSSISFALPYGLPGDPNSRKLNRYAIETRVHNLWNHLIETASHETGTMLLWDTGEYEIIPYDTSNKNASGGEATATEGSESDTDSELVAKKEAESEPQKLHRAFQNRKIKLRLNGTRLPKDYTISIRLREDNNRVRQPNPPSFKRRRTTSTSKTPSNPRVKRESQVREIRTTSESSNPPSPSADIDGHDTFLHSAPSPTGTSSDSLEHSLKWRKPPKLKRNVSSLLRTASPPPPRRGNSITHAQSQPPLTPTLSNSVAQPESQVQIPRPGFSAYTRSAALTSPVTPSTALSAENPSLRELDDSTAETAEDITIRRSNAYPGASNSINSIHQRKWFLSLDRAACGFRPTSEFAFGRRVWERPRLTSTDANRKGKGDAGGFKPFYVRGREVETSILTGRLGADVASDEGLVGYKPRGGWKGITD</sequence>
<reference evidence="3 4" key="1">
    <citation type="submission" date="2015-01" db="EMBL/GenBank/DDBJ databases">
        <title>The Genome Sequence of Capronia semiimmersa CBS27337.</title>
        <authorList>
            <consortium name="The Broad Institute Genomics Platform"/>
            <person name="Cuomo C."/>
            <person name="de Hoog S."/>
            <person name="Gorbushina A."/>
            <person name="Stielow B."/>
            <person name="Teixiera M."/>
            <person name="Abouelleil A."/>
            <person name="Chapman S.B."/>
            <person name="Priest M."/>
            <person name="Young S.K."/>
            <person name="Wortman J."/>
            <person name="Nusbaum C."/>
            <person name="Birren B."/>
        </authorList>
    </citation>
    <scope>NUCLEOTIDE SEQUENCE [LARGE SCALE GENOMIC DNA]</scope>
    <source>
        <strain evidence="3 4">CBS 27337</strain>
    </source>
</reference>
<evidence type="ECO:0000259" key="2">
    <source>
        <dbReference type="Pfam" id="PF13298"/>
    </source>
</evidence>
<feature type="compositionally biased region" description="Polar residues" evidence="1">
    <location>
        <begin position="428"/>
        <end position="440"/>
    </location>
</feature>
<feature type="compositionally biased region" description="Basic and acidic residues" evidence="1">
    <location>
        <begin position="306"/>
        <end position="317"/>
    </location>
</feature>
<proteinExistence type="predicted"/>
<protein>
    <recommendedName>
        <fullName evidence="2">DNA ligase D 3'-phosphoesterase domain-containing protein</fullName>
    </recommendedName>
</protein>
<feature type="compositionally biased region" description="Polar residues" evidence="1">
    <location>
        <begin position="384"/>
        <end position="411"/>
    </location>
</feature>
<dbReference type="EMBL" id="KN846956">
    <property type="protein sequence ID" value="KIW72201.1"/>
    <property type="molecule type" value="Genomic_DNA"/>
</dbReference>
<dbReference type="PANTHER" id="PTHR39465">
    <property type="entry name" value="DNA LIGASE D, 3'-PHOSPHOESTERASE DOMAIN"/>
    <property type="match status" value="1"/>
</dbReference>
<name>A0A0D2D3S3_9EURO</name>
<feature type="domain" description="DNA ligase D 3'-phosphoesterase" evidence="2">
    <location>
        <begin position="127"/>
        <end position="270"/>
    </location>
</feature>
<feature type="region of interest" description="Disordered" evidence="1">
    <location>
        <begin position="428"/>
        <end position="451"/>
    </location>
</feature>
<evidence type="ECO:0000256" key="1">
    <source>
        <dbReference type="SAM" id="MobiDB-lite"/>
    </source>
</evidence>
<feature type="compositionally biased region" description="Basic and acidic residues" evidence="1">
    <location>
        <begin position="11"/>
        <end position="21"/>
    </location>
</feature>